<keyword evidence="4" id="KW-0456">Lyase</keyword>
<gene>
    <name evidence="3" type="ORF">JD108_11130</name>
    <name evidence="4" type="ORF">KDJ56_10815</name>
</gene>
<evidence type="ECO:0000259" key="2">
    <source>
        <dbReference type="Pfam" id="PF01370"/>
    </source>
</evidence>
<dbReference type="InterPro" id="IPR036291">
    <property type="entry name" value="NAD(P)-bd_dom_sf"/>
</dbReference>
<dbReference type="PANTHER" id="PTHR43000">
    <property type="entry name" value="DTDP-D-GLUCOSE 4,6-DEHYDRATASE-RELATED"/>
    <property type="match status" value="1"/>
</dbReference>
<evidence type="ECO:0000313" key="5">
    <source>
        <dbReference type="Proteomes" id="UP000595847"/>
    </source>
</evidence>
<comment type="similarity">
    <text evidence="1">Belongs to the NAD(P)-dependent epimerase/dehydratase family.</text>
</comment>
<dbReference type="EMBL" id="CP066308">
    <property type="protein sequence ID" value="QQE76367.1"/>
    <property type="molecule type" value="Genomic_DNA"/>
</dbReference>
<feature type="domain" description="NAD-dependent epimerase/dehydratase" evidence="2">
    <location>
        <begin position="4"/>
        <end position="243"/>
    </location>
</feature>
<dbReference type="EC" id="4.2.1.47" evidence="4"/>
<dbReference type="InterPro" id="IPR001509">
    <property type="entry name" value="Epimerase_deHydtase"/>
</dbReference>
<dbReference type="EMBL" id="CP073708">
    <property type="protein sequence ID" value="QUO43394.1"/>
    <property type="molecule type" value="Genomic_DNA"/>
</dbReference>
<accession>A0A7T5JQK9</accession>
<reference evidence="4" key="2">
    <citation type="submission" date="2021-04" db="EMBL/GenBank/DDBJ databases">
        <title>Brevibacillus composti FJAT-54423, complete genome.</title>
        <authorList>
            <person name="Tang R."/>
        </authorList>
    </citation>
    <scope>NUCLEOTIDE SEQUENCE</scope>
    <source>
        <strain evidence="4">FJAT-54424</strain>
    </source>
</reference>
<dbReference type="GO" id="GO:0008446">
    <property type="term" value="F:GDP-mannose 4,6-dehydratase activity"/>
    <property type="evidence" value="ECO:0007669"/>
    <property type="project" value="UniProtKB-EC"/>
</dbReference>
<organism evidence="3 5">
    <name type="scientific">Brevibacillus composti</name>
    <dbReference type="NCBI Taxonomy" id="2796470"/>
    <lineage>
        <taxon>Bacteria</taxon>
        <taxon>Bacillati</taxon>
        <taxon>Bacillota</taxon>
        <taxon>Bacilli</taxon>
        <taxon>Bacillales</taxon>
        <taxon>Paenibacillaceae</taxon>
        <taxon>Brevibacillus</taxon>
    </lineage>
</organism>
<evidence type="ECO:0000313" key="3">
    <source>
        <dbReference type="EMBL" id="QQE76367.1"/>
    </source>
</evidence>
<dbReference type="Proteomes" id="UP000595847">
    <property type="component" value="Chromosome"/>
</dbReference>
<dbReference type="Proteomes" id="UP000677234">
    <property type="component" value="Chromosome"/>
</dbReference>
<sequence>MRKVLITGCAGFIGSHLAERLLQDGMDVIGIDGFVDNYDASVKLRNLSAIRSHPRFAFHSSLLADKLGEPWLDEVDLIFHQAALPGVRSSWGTAFADYVAHNLTATQSLLEACTRLQKPPRIVIASSSSVYGSMKEGALDESAPLHPVSPYGVTKAAMEQICRVYVEAHGLHVVMLRYFTVYGPRQRPDMAFHRFFRQMLRGEPITIYGDGQQSRDFTYVSDAVEANLLAARHAAPGDVFNIGGDREISVLEVLHLMSQLANVTPHVVHLPAVAGDSRRTKADIRQAQAKLGYQPRVRLEEGLRLQLADLRAHIDGPSDERGQ</sequence>
<dbReference type="SUPFAM" id="SSF51735">
    <property type="entry name" value="NAD(P)-binding Rossmann-fold domains"/>
    <property type="match status" value="1"/>
</dbReference>
<evidence type="ECO:0000256" key="1">
    <source>
        <dbReference type="ARBA" id="ARBA00007637"/>
    </source>
</evidence>
<dbReference type="Pfam" id="PF01370">
    <property type="entry name" value="Epimerase"/>
    <property type="match status" value="1"/>
</dbReference>
<evidence type="ECO:0000313" key="6">
    <source>
        <dbReference type="Proteomes" id="UP000677234"/>
    </source>
</evidence>
<name>A0A7T5JQK9_9BACL</name>
<dbReference type="PRINTS" id="PR01713">
    <property type="entry name" value="NUCEPIMERASE"/>
</dbReference>
<dbReference type="RefSeq" id="WP_198829868.1">
    <property type="nucleotide sequence ID" value="NZ_CP066308.1"/>
</dbReference>
<dbReference type="Gene3D" id="3.40.50.720">
    <property type="entry name" value="NAD(P)-binding Rossmann-like Domain"/>
    <property type="match status" value="1"/>
</dbReference>
<proteinExistence type="inferred from homology"/>
<dbReference type="KEGG" id="bcop:JD108_11130"/>
<reference evidence="3 5" key="1">
    <citation type="submission" date="2020-12" db="EMBL/GenBank/DDBJ databases">
        <title>strain FJAT-54423T represents a novel species of the genus Brevibacillus.</title>
        <authorList>
            <person name="Tang R."/>
        </authorList>
    </citation>
    <scope>NUCLEOTIDE SEQUENCE [LARGE SCALE GENOMIC DNA]</scope>
    <source>
        <strain evidence="3 5">FJAT-54423</strain>
    </source>
</reference>
<evidence type="ECO:0000313" key="4">
    <source>
        <dbReference type="EMBL" id="QUO43394.1"/>
    </source>
</evidence>
<dbReference type="AlphaFoldDB" id="A0A7T5JQK9"/>
<keyword evidence="6" id="KW-1185">Reference proteome</keyword>
<protein>
    <submittedName>
        <fullName evidence="3">GDP-mannose 4,6-dehydratase</fullName>
        <ecNumber evidence="4">4.2.1.47</ecNumber>
    </submittedName>
</protein>